<evidence type="ECO:0000256" key="1">
    <source>
        <dbReference type="SAM" id="MobiDB-lite"/>
    </source>
</evidence>
<protein>
    <submittedName>
        <fullName evidence="2">Uncharacterized protein</fullName>
    </submittedName>
</protein>
<feature type="region of interest" description="Disordered" evidence="1">
    <location>
        <begin position="117"/>
        <end position="152"/>
    </location>
</feature>
<dbReference type="EMBL" id="GEBQ01001896">
    <property type="protein sequence ID" value="JAT38081.1"/>
    <property type="molecule type" value="Transcribed_RNA"/>
</dbReference>
<evidence type="ECO:0000313" key="2">
    <source>
        <dbReference type="EMBL" id="JAT38081.1"/>
    </source>
</evidence>
<dbReference type="AlphaFoldDB" id="A0A1B6MQB0"/>
<proteinExistence type="predicted"/>
<name>A0A1B6MQB0_9HEMI</name>
<organism evidence="2">
    <name type="scientific">Graphocephala atropunctata</name>
    <dbReference type="NCBI Taxonomy" id="36148"/>
    <lineage>
        <taxon>Eukaryota</taxon>
        <taxon>Metazoa</taxon>
        <taxon>Ecdysozoa</taxon>
        <taxon>Arthropoda</taxon>
        <taxon>Hexapoda</taxon>
        <taxon>Insecta</taxon>
        <taxon>Pterygota</taxon>
        <taxon>Neoptera</taxon>
        <taxon>Paraneoptera</taxon>
        <taxon>Hemiptera</taxon>
        <taxon>Auchenorrhyncha</taxon>
        <taxon>Membracoidea</taxon>
        <taxon>Cicadellidae</taxon>
        <taxon>Cicadellinae</taxon>
        <taxon>Cicadellini</taxon>
        <taxon>Graphocephala</taxon>
    </lineage>
</organism>
<sequence length="169" mass="19142">MPSIFNHENACWGVKRSICNVFQYDLGEELQTSKSNEFSNAPNSNNLASTLNSVQYSVSANGYYGYQPHSIIQNHTNADNAMDVEENDISLNVPGENHCLSGRISFTSSANYQNVRRKRPMNDSSMEITKRSRQEGATVPEMTKTQESSQDFPRKEYFSHPKCLMGHFM</sequence>
<reference evidence="2" key="1">
    <citation type="submission" date="2015-11" db="EMBL/GenBank/DDBJ databases">
        <title>De novo transcriptome assembly of four potential Pierce s Disease insect vectors from Arizona vineyards.</title>
        <authorList>
            <person name="Tassone E.E."/>
        </authorList>
    </citation>
    <scope>NUCLEOTIDE SEQUENCE</scope>
</reference>
<accession>A0A1B6MQB0</accession>
<gene>
    <name evidence="2" type="ORF">g.18066</name>
</gene>